<dbReference type="RefSeq" id="WP_002321074.1">
    <property type="nucleotide sequence ID" value="NZ_JAVBZS010000011.1"/>
</dbReference>
<evidence type="ECO:0000313" key="2">
    <source>
        <dbReference type="Proteomes" id="UP001238215"/>
    </source>
</evidence>
<reference evidence="1 2" key="1">
    <citation type="submission" date="2023-08" db="EMBL/GenBank/DDBJ databases">
        <title>Whole genome sequencing of Enterococcus.</title>
        <authorList>
            <person name="Kaptchouang Tchatchouang C.D."/>
            <person name="Ateba C.N."/>
        </authorList>
    </citation>
    <scope>NUCLEOTIDE SEQUENCE [LARGE SCALE GENOMIC DNA]</scope>
    <source>
        <strain evidence="1 2">ENT3_CNKT_NWU</strain>
    </source>
</reference>
<organism evidence="1 2">
    <name type="scientific">Enterococcus lactis</name>
    <dbReference type="NCBI Taxonomy" id="357441"/>
    <lineage>
        <taxon>Bacteria</taxon>
        <taxon>Bacillati</taxon>
        <taxon>Bacillota</taxon>
        <taxon>Bacilli</taxon>
        <taxon>Lactobacillales</taxon>
        <taxon>Enterococcaceae</taxon>
        <taxon>Enterococcus</taxon>
    </lineage>
</organism>
<protein>
    <submittedName>
        <fullName evidence="1">Phage capsid protein</fullName>
    </submittedName>
</protein>
<proteinExistence type="predicted"/>
<accession>A0AAJ1SQ33</accession>
<evidence type="ECO:0000313" key="1">
    <source>
        <dbReference type="EMBL" id="MDP8589577.1"/>
    </source>
</evidence>
<dbReference type="Gene3D" id="3.30.2000.30">
    <property type="match status" value="1"/>
</dbReference>
<dbReference type="EMBL" id="JAVBZS010000011">
    <property type="protein sequence ID" value="MDP8589577.1"/>
    <property type="molecule type" value="Genomic_DNA"/>
</dbReference>
<comment type="caution">
    <text evidence="1">The sequence shown here is derived from an EMBL/GenBank/DDBJ whole genome shotgun (WGS) entry which is preliminary data.</text>
</comment>
<dbReference type="InterPro" id="IPR053745">
    <property type="entry name" value="Viral_Tail_Comp_sf"/>
</dbReference>
<name>A0AAJ1SQ33_9ENTE</name>
<dbReference type="Proteomes" id="UP001238215">
    <property type="component" value="Unassembled WGS sequence"/>
</dbReference>
<dbReference type="AlphaFoldDB" id="A0AAJ1SQ33"/>
<keyword evidence="2" id="KW-1185">Reference proteome</keyword>
<gene>
    <name evidence="1" type="ORF">RAN64_05880</name>
</gene>
<sequence length="129" mass="14840">MIKTRDQSLFDEMFARSLALGYKTYDYKPLDNVGYPFVEFENTQTIHEANKTDIKGTVIVVLSVWGLQKKRKQVSDMASALFNEARLIEATEGYYWALNYQASGIQVMDDTTTNTPLKRAVVTLEFRIR</sequence>